<keyword evidence="2" id="KW-0540">Nuclease</keyword>
<dbReference type="AlphaFoldDB" id="A0A6S6S6U8"/>
<feature type="domain" description="NUMOD4" evidence="1">
    <location>
        <begin position="15"/>
        <end position="61"/>
    </location>
</feature>
<reference evidence="2" key="1">
    <citation type="submission" date="2020-01" db="EMBL/GenBank/DDBJ databases">
        <authorList>
            <person name="Meier V. D."/>
            <person name="Meier V D."/>
        </authorList>
    </citation>
    <scope>NUCLEOTIDE SEQUENCE</scope>
    <source>
        <strain evidence="2">HLG_WM_MAG_10</strain>
    </source>
</reference>
<dbReference type="EMBL" id="CACVAQ010000003">
    <property type="protein sequence ID" value="CAA6798423.1"/>
    <property type="molecule type" value="Genomic_DNA"/>
</dbReference>
<dbReference type="InterPro" id="IPR010902">
    <property type="entry name" value="NUMOD4"/>
</dbReference>
<keyword evidence="2" id="KW-0255">Endonuclease</keyword>
<name>A0A6S6S6U8_9BACT</name>
<dbReference type="Gene3D" id="3.90.75.20">
    <property type="match status" value="1"/>
</dbReference>
<proteinExistence type="predicted"/>
<dbReference type="Pfam" id="PF07463">
    <property type="entry name" value="NUMOD4"/>
    <property type="match status" value="1"/>
</dbReference>
<dbReference type="SUPFAM" id="SSF54060">
    <property type="entry name" value="His-Me finger endonucleases"/>
    <property type="match status" value="1"/>
</dbReference>
<sequence>MSNSNNNNNANYWNERWAIVKPEIETLGKTYYFSDYGRIRSVDKVTGKEKFLKGCQLPQGFILVNIFLKDRSRKRFYIHKLIAEEWIPKDHEGQTFAVHIDRNMENNFYKNLKWMSQSEMTNFMTEHGVFDPQKRKRNPHYKLNPARVQLIRKRLKESKNRKKIIAKEFNISVEHLKKIERREMWGWVEELK</sequence>
<protein>
    <submittedName>
        <fullName evidence="2">HNH endonuclease</fullName>
    </submittedName>
</protein>
<dbReference type="GO" id="GO:0016788">
    <property type="term" value="F:hydrolase activity, acting on ester bonds"/>
    <property type="evidence" value="ECO:0007669"/>
    <property type="project" value="InterPro"/>
</dbReference>
<dbReference type="GO" id="GO:0004519">
    <property type="term" value="F:endonuclease activity"/>
    <property type="evidence" value="ECO:0007669"/>
    <property type="project" value="UniProtKB-KW"/>
</dbReference>
<dbReference type="InterPro" id="IPR044925">
    <property type="entry name" value="His-Me_finger_sf"/>
</dbReference>
<evidence type="ECO:0000313" key="2">
    <source>
        <dbReference type="EMBL" id="CAA6798423.1"/>
    </source>
</evidence>
<keyword evidence="2" id="KW-0378">Hydrolase</keyword>
<evidence type="ECO:0000259" key="1">
    <source>
        <dbReference type="Pfam" id="PF07463"/>
    </source>
</evidence>
<organism evidence="2">
    <name type="scientific">uncultured Aureispira sp</name>
    <dbReference type="NCBI Taxonomy" id="1331704"/>
    <lineage>
        <taxon>Bacteria</taxon>
        <taxon>Pseudomonadati</taxon>
        <taxon>Bacteroidota</taxon>
        <taxon>Saprospiria</taxon>
        <taxon>Saprospirales</taxon>
        <taxon>Saprospiraceae</taxon>
        <taxon>Aureispira</taxon>
        <taxon>environmental samples</taxon>
    </lineage>
</organism>
<gene>
    <name evidence="2" type="ORF">HELGO_WM27715</name>
</gene>
<accession>A0A6S6S6U8</accession>